<dbReference type="Pfam" id="PF01053">
    <property type="entry name" value="Cys_Met_Meta_PP"/>
    <property type="match status" value="1"/>
</dbReference>
<dbReference type="PIRSF" id="PIRSF001434">
    <property type="entry name" value="CGS"/>
    <property type="match status" value="1"/>
</dbReference>
<evidence type="ECO:0000256" key="3">
    <source>
        <dbReference type="HAMAP-Rule" id="MF_02056"/>
    </source>
</evidence>
<keyword evidence="3" id="KW-0486">Methionine biosynthesis</keyword>
<dbReference type="GO" id="GO:0019346">
    <property type="term" value="P:transsulfuration"/>
    <property type="evidence" value="ECO:0007669"/>
    <property type="project" value="InterPro"/>
</dbReference>
<dbReference type="InterPro" id="IPR015424">
    <property type="entry name" value="PyrdxlP-dep_Trfase"/>
</dbReference>
<keyword evidence="2 3" id="KW-0663">Pyridoxal phosphate</keyword>
<name>A0A918XRJ8_9PROT</name>
<dbReference type="GO" id="GO:0016765">
    <property type="term" value="F:transferase activity, transferring alkyl or aryl (other than methyl) groups"/>
    <property type="evidence" value="ECO:0007669"/>
    <property type="project" value="UniProtKB-UniRule"/>
</dbReference>
<dbReference type="InterPro" id="IPR006234">
    <property type="entry name" value="O-succ-hSer_sulfhydrylase"/>
</dbReference>
<comment type="cofactor">
    <cofactor evidence="1 3 5">
        <name>pyridoxal 5'-phosphate</name>
        <dbReference type="ChEBI" id="CHEBI:597326"/>
    </cofactor>
</comment>
<dbReference type="InterPro" id="IPR015421">
    <property type="entry name" value="PyrdxlP-dep_Trfase_major"/>
</dbReference>
<dbReference type="EMBL" id="BMZS01000003">
    <property type="protein sequence ID" value="GHD47108.1"/>
    <property type="molecule type" value="Genomic_DNA"/>
</dbReference>
<comment type="caution">
    <text evidence="6">The sequence shown here is derived from an EMBL/GenBank/DDBJ whole genome shotgun (WGS) entry which is preliminary data.</text>
</comment>
<gene>
    <name evidence="3 6" type="primary">metZ</name>
    <name evidence="6" type="ORF">GCM10017083_17040</name>
</gene>
<dbReference type="FunFam" id="3.90.1150.10:FF:000033">
    <property type="entry name" value="Cystathionine gamma-synthase"/>
    <property type="match status" value="1"/>
</dbReference>
<comment type="function">
    <text evidence="3">Catalyzes the formation of L-homocysteine from O-succinyl-L-homoserine (OSHS) and hydrogen sulfide.</text>
</comment>
<reference evidence="6" key="1">
    <citation type="journal article" date="2014" name="Int. J. Syst. Evol. Microbiol.">
        <title>Complete genome sequence of Corynebacterium casei LMG S-19264T (=DSM 44701T), isolated from a smear-ripened cheese.</title>
        <authorList>
            <consortium name="US DOE Joint Genome Institute (JGI-PGF)"/>
            <person name="Walter F."/>
            <person name="Albersmeier A."/>
            <person name="Kalinowski J."/>
            <person name="Ruckert C."/>
        </authorList>
    </citation>
    <scope>NUCLEOTIDE SEQUENCE</scope>
    <source>
        <strain evidence="6">KCTC 42651</strain>
    </source>
</reference>
<protein>
    <recommendedName>
        <fullName evidence="3">O-succinylhomoserine sulfhydrylase</fullName>
        <shortName evidence="3">OSH sulfhydrylase</shortName>
        <shortName evidence="3">OSHS sulfhydrylase</shortName>
        <ecNumber evidence="3">2.5.1.-</ecNumber>
    </recommendedName>
</protein>
<comment type="similarity">
    <text evidence="3">Belongs to the trans-sulfuration enzymes family. MetZ subfamily.</text>
</comment>
<dbReference type="GO" id="GO:0016846">
    <property type="term" value="F:carbon-sulfur lyase activity"/>
    <property type="evidence" value="ECO:0007669"/>
    <property type="project" value="TreeGrafter"/>
</dbReference>
<evidence type="ECO:0000256" key="2">
    <source>
        <dbReference type="ARBA" id="ARBA00022898"/>
    </source>
</evidence>
<reference evidence="6" key="2">
    <citation type="submission" date="2020-09" db="EMBL/GenBank/DDBJ databases">
        <authorList>
            <person name="Sun Q."/>
            <person name="Kim S."/>
        </authorList>
    </citation>
    <scope>NUCLEOTIDE SEQUENCE</scope>
    <source>
        <strain evidence="6">KCTC 42651</strain>
    </source>
</reference>
<dbReference type="NCBIfam" id="NF006003">
    <property type="entry name" value="PRK08133.1"/>
    <property type="match status" value="1"/>
</dbReference>
<comment type="pathway">
    <text evidence="3">Amino-acid biosynthesis; L-methionine biosynthesis via de novo pathway; L-homocysteine from O-succinyl-L-homoserine: step 1/1.</text>
</comment>
<feature type="modified residue" description="N6-(pyridoxal phosphate)lysine" evidence="3 4">
    <location>
        <position position="209"/>
    </location>
</feature>
<evidence type="ECO:0000256" key="4">
    <source>
        <dbReference type="PIRSR" id="PIRSR001434-2"/>
    </source>
</evidence>
<accession>A0A918XRJ8</accession>
<sequence length="396" mass="43084">MTDRSDWRPATRLVRGGLNRSQFRETSEALFLNSGFVYDDAAQAEAAFNGDVDVFIYSRYGNPTVATFEERLALLEGADACRATATGMAAVFAAMLCQVSAGDRVVAARELFGSCHYIVSKLLPRWGVEIEFVKGTDLAAWEKALSRPATVTFLESPSNPMLDLVDIAAVAELSHKAGARLMVDNVFATPMFQRPLALGADIVVYSATKHIDGQGRCLGGAVLGDRKFIDDVFQPFYRNTGPSMSPFNAWVMVKSLETLELRVERHTRNAARIAEWLEARPDVLMVRYPGLESHPQHALAKRQMSGFGSLVTLELPGGKAAAFRFLDALQLIDISNNLGDAKSLVCHPATTTHSRLTDAERADIGVTPGVVRLSIGLEDPEDLIEDIDRALLAAAG</sequence>
<keyword evidence="3" id="KW-0028">Amino-acid biosynthesis</keyword>
<evidence type="ECO:0000313" key="6">
    <source>
        <dbReference type="EMBL" id="GHD47108.1"/>
    </source>
</evidence>
<evidence type="ECO:0000313" key="7">
    <source>
        <dbReference type="Proteomes" id="UP000630353"/>
    </source>
</evidence>
<dbReference type="InterPro" id="IPR000277">
    <property type="entry name" value="Cys/Met-Metab_PyrdxlP-dep_enz"/>
</dbReference>
<evidence type="ECO:0000256" key="5">
    <source>
        <dbReference type="RuleBase" id="RU362118"/>
    </source>
</evidence>
<dbReference type="SUPFAM" id="SSF53383">
    <property type="entry name" value="PLP-dependent transferases"/>
    <property type="match status" value="1"/>
</dbReference>
<dbReference type="GO" id="GO:0071268">
    <property type="term" value="P:homocysteine biosynthetic process"/>
    <property type="evidence" value="ECO:0007669"/>
    <property type="project" value="InterPro"/>
</dbReference>
<dbReference type="RefSeq" id="WP_189988510.1">
    <property type="nucleotide sequence ID" value="NZ_BMZS01000003.1"/>
</dbReference>
<dbReference type="PANTHER" id="PTHR11808:SF80">
    <property type="entry name" value="CYSTATHIONINE GAMMA-LYASE"/>
    <property type="match status" value="1"/>
</dbReference>
<dbReference type="GO" id="GO:0071266">
    <property type="term" value="P:'de novo' L-methionine biosynthetic process"/>
    <property type="evidence" value="ECO:0007669"/>
    <property type="project" value="UniProtKB-UniRule"/>
</dbReference>
<dbReference type="AlphaFoldDB" id="A0A918XRJ8"/>
<dbReference type="NCBIfam" id="TIGR01325">
    <property type="entry name" value="O_suc_HS_sulf"/>
    <property type="match status" value="1"/>
</dbReference>
<dbReference type="HAMAP" id="MF_02056">
    <property type="entry name" value="MetZ"/>
    <property type="match status" value="1"/>
</dbReference>
<dbReference type="GO" id="GO:0030170">
    <property type="term" value="F:pyridoxal phosphate binding"/>
    <property type="evidence" value="ECO:0007669"/>
    <property type="project" value="UniProtKB-UniRule"/>
</dbReference>
<dbReference type="CDD" id="cd00614">
    <property type="entry name" value="CGS_like"/>
    <property type="match status" value="1"/>
</dbReference>
<dbReference type="PANTHER" id="PTHR11808">
    <property type="entry name" value="TRANS-SULFURATION ENZYME FAMILY MEMBER"/>
    <property type="match status" value="1"/>
</dbReference>
<keyword evidence="3" id="KW-0808">Transferase</keyword>
<dbReference type="FunFam" id="3.40.640.10:FF:000046">
    <property type="entry name" value="Cystathionine gamma-lyase"/>
    <property type="match status" value="1"/>
</dbReference>
<comment type="subunit">
    <text evidence="3">Homotetramer.</text>
</comment>
<dbReference type="GO" id="GO:0005737">
    <property type="term" value="C:cytoplasm"/>
    <property type="evidence" value="ECO:0007669"/>
    <property type="project" value="TreeGrafter"/>
</dbReference>
<dbReference type="InterPro" id="IPR015422">
    <property type="entry name" value="PyrdxlP-dep_Trfase_small"/>
</dbReference>
<proteinExistence type="inferred from homology"/>
<evidence type="ECO:0000256" key="1">
    <source>
        <dbReference type="ARBA" id="ARBA00001933"/>
    </source>
</evidence>
<organism evidence="6 7">
    <name type="scientific">Thalassobaculum fulvum</name>
    <dbReference type="NCBI Taxonomy" id="1633335"/>
    <lineage>
        <taxon>Bacteria</taxon>
        <taxon>Pseudomonadati</taxon>
        <taxon>Pseudomonadota</taxon>
        <taxon>Alphaproteobacteria</taxon>
        <taxon>Rhodospirillales</taxon>
        <taxon>Thalassobaculaceae</taxon>
        <taxon>Thalassobaculum</taxon>
    </lineage>
</organism>
<dbReference type="Gene3D" id="3.40.640.10">
    <property type="entry name" value="Type I PLP-dependent aspartate aminotransferase-like (Major domain)"/>
    <property type="match status" value="1"/>
</dbReference>
<dbReference type="Proteomes" id="UP000630353">
    <property type="component" value="Unassembled WGS sequence"/>
</dbReference>
<dbReference type="Gene3D" id="3.90.1150.10">
    <property type="entry name" value="Aspartate Aminotransferase, domain 1"/>
    <property type="match status" value="1"/>
</dbReference>
<comment type="catalytic activity">
    <reaction evidence="3">
        <text>O-succinyl-L-homoserine + hydrogen sulfide = L-homocysteine + succinate</text>
        <dbReference type="Rhea" id="RHEA:27826"/>
        <dbReference type="ChEBI" id="CHEBI:29919"/>
        <dbReference type="ChEBI" id="CHEBI:30031"/>
        <dbReference type="ChEBI" id="CHEBI:57661"/>
        <dbReference type="ChEBI" id="CHEBI:58199"/>
    </reaction>
</comment>
<keyword evidence="7" id="KW-1185">Reference proteome</keyword>
<dbReference type="EC" id="2.5.1.-" evidence="3"/>